<feature type="repeat" description="PPR" evidence="3">
    <location>
        <begin position="218"/>
        <end position="252"/>
    </location>
</feature>
<dbReference type="AlphaFoldDB" id="A0A4Y7KS56"/>
<feature type="repeat" description="PPR" evidence="3">
    <location>
        <begin position="393"/>
        <end position="427"/>
    </location>
</feature>
<keyword evidence="6" id="KW-1185">Reference proteome</keyword>
<feature type="repeat" description="PPR" evidence="3">
    <location>
        <begin position="288"/>
        <end position="322"/>
    </location>
</feature>
<dbReference type="Proteomes" id="UP000316621">
    <property type="component" value="Chromosome 8"/>
</dbReference>
<dbReference type="Gramene" id="RZC75222">
    <property type="protein sequence ID" value="RZC75222"/>
    <property type="gene ID" value="C5167_050703"/>
</dbReference>
<feature type="repeat" description="PPR" evidence="3">
    <location>
        <begin position="323"/>
        <end position="357"/>
    </location>
</feature>
<dbReference type="PROSITE" id="PS51375">
    <property type="entry name" value="PPR"/>
    <property type="match status" value="7"/>
</dbReference>
<protein>
    <recommendedName>
        <fullName evidence="7">Pentacotripeptide-repeat region of PRORP domain-containing protein</fullName>
    </recommendedName>
</protein>
<evidence type="ECO:0000256" key="1">
    <source>
        <dbReference type="ARBA" id="ARBA00007626"/>
    </source>
</evidence>
<gene>
    <name evidence="5" type="ORF">C5167_050703</name>
</gene>
<name>A0A4Y7KS56_PAPSO</name>
<sequence>MLIRLAQRFARTPKNPISISITNRLFSVSSSLESFLPIPRNPLIKRPSQTHHSKPNSQSSHQNQDEQNPSPNFLQRDCITICNLLKGSYNNLSPEKTLETALDETGIKPDSTLFQTILPHFDSSPEPFLSLYKWAVKQPSFDPDTFAVLIKQYTRAGMTSTAIRTFEIASELDSSHYTFSISSLFETLMDSLCKEGHVRIAYEYCVERRELEPGWVPSVGVYNVLLEGWFRLGKLKQAERLWEDMKTENVAPNVVTYGTLVEGYCKLRRVERAMELVSEMKREGIRSDAIVYNPIVDALSEAGRFKEALGMMERLLVTESGPTLSSYNSMVKGYCKAADSAGASKILKMMIGRGFIPTATTYNYFFRHFSKFGKIEEGMNLYSKMIESGYLPDRLTYHLLIKMLSEVGRSDLVVQVCKDMRVKGHGLDPATSSMLIHLLCNIRRFEEACVEFEDMIRRGVVPQYLTYKKLFDELKVAGMHEMARKLSVQMSSIPHEMKLPNTYRGGGDRSQEMRTSILRKAQAMSDVLKTSKNVWVPSKLRVLSKEPSEPRIDKQNVRRFSKDVKGV</sequence>
<dbReference type="Pfam" id="PF13041">
    <property type="entry name" value="PPR_2"/>
    <property type="match status" value="2"/>
</dbReference>
<evidence type="ECO:0000256" key="4">
    <source>
        <dbReference type="SAM" id="MobiDB-lite"/>
    </source>
</evidence>
<feature type="repeat" description="PPR" evidence="3">
    <location>
        <begin position="428"/>
        <end position="462"/>
    </location>
</feature>
<keyword evidence="2" id="KW-0677">Repeat</keyword>
<dbReference type="STRING" id="3469.A0A4Y7KS56"/>
<feature type="region of interest" description="Disordered" evidence="4">
    <location>
        <begin position="43"/>
        <end position="72"/>
    </location>
</feature>
<dbReference type="InterPro" id="IPR011990">
    <property type="entry name" value="TPR-like_helical_dom_sf"/>
</dbReference>
<dbReference type="GO" id="GO:0005829">
    <property type="term" value="C:cytosol"/>
    <property type="evidence" value="ECO:0007669"/>
    <property type="project" value="EnsemblPlants"/>
</dbReference>
<feature type="repeat" description="PPR" evidence="3">
    <location>
        <begin position="253"/>
        <end position="287"/>
    </location>
</feature>
<dbReference type="GO" id="GO:0005634">
    <property type="term" value="C:nucleus"/>
    <property type="evidence" value="ECO:0007669"/>
    <property type="project" value="EnsemblPlants"/>
</dbReference>
<proteinExistence type="inferred from homology"/>
<dbReference type="NCBIfam" id="TIGR00756">
    <property type="entry name" value="PPR"/>
    <property type="match status" value="5"/>
</dbReference>
<reference evidence="5 6" key="1">
    <citation type="journal article" date="2018" name="Science">
        <title>The opium poppy genome and morphinan production.</title>
        <authorList>
            <person name="Guo L."/>
            <person name="Winzer T."/>
            <person name="Yang X."/>
            <person name="Li Y."/>
            <person name="Ning Z."/>
            <person name="He Z."/>
            <person name="Teodor R."/>
            <person name="Lu Y."/>
            <person name="Bowser T.A."/>
            <person name="Graham I.A."/>
            <person name="Ye K."/>
        </authorList>
    </citation>
    <scope>NUCLEOTIDE SEQUENCE [LARGE SCALE GENOMIC DNA]</scope>
    <source>
        <strain evidence="6">cv. HN1</strain>
        <tissue evidence="5">Leaves</tissue>
    </source>
</reference>
<evidence type="ECO:0000256" key="3">
    <source>
        <dbReference type="PROSITE-ProRule" id="PRU00708"/>
    </source>
</evidence>
<evidence type="ECO:0000313" key="5">
    <source>
        <dbReference type="EMBL" id="RZC75222.1"/>
    </source>
</evidence>
<comment type="similarity">
    <text evidence="1">Belongs to the PPR family. P subfamily.</text>
</comment>
<dbReference type="PANTHER" id="PTHR47447:SF28">
    <property type="entry name" value="PENTACOTRIPEPTIDE-REPEAT REGION OF PRORP DOMAIN-CONTAINING PROTEIN"/>
    <property type="match status" value="1"/>
</dbReference>
<dbReference type="PANTHER" id="PTHR47447">
    <property type="entry name" value="OS03G0856100 PROTEIN"/>
    <property type="match status" value="1"/>
</dbReference>
<organism evidence="5 6">
    <name type="scientific">Papaver somniferum</name>
    <name type="common">Opium poppy</name>
    <dbReference type="NCBI Taxonomy" id="3469"/>
    <lineage>
        <taxon>Eukaryota</taxon>
        <taxon>Viridiplantae</taxon>
        <taxon>Streptophyta</taxon>
        <taxon>Embryophyta</taxon>
        <taxon>Tracheophyta</taxon>
        <taxon>Spermatophyta</taxon>
        <taxon>Magnoliopsida</taxon>
        <taxon>Ranunculales</taxon>
        <taxon>Papaveraceae</taxon>
        <taxon>Papaveroideae</taxon>
        <taxon>Papaver</taxon>
    </lineage>
</organism>
<dbReference type="OrthoDB" id="185373at2759"/>
<dbReference type="Pfam" id="PF01535">
    <property type="entry name" value="PPR"/>
    <property type="match status" value="3"/>
</dbReference>
<dbReference type="GO" id="GO:0009845">
    <property type="term" value="P:seed germination"/>
    <property type="evidence" value="ECO:0007669"/>
    <property type="project" value="EnsemblPlants"/>
</dbReference>
<dbReference type="Gene3D" id="1.25.40.10">
    <property type="entry name" value="Tetratricopeptide repeat domain"/>
    <property type="match status" value="4"/>
</dbReference>
<feature type="compositionally biased region" description="Polar residues" evidence="4">
    <location>
        <begin position="55"/>
        <end position="72"/>
    </location>
</feature>
<accession>A0A4Y7KS56</accession>
<evidence type="ECO:0000313" key="6">
    <source>
        <dbReference type="Proteomes" id="UP000316621"/>
    </source>
</evidence>
<dbReference type="InterPro" id="IPR002885">
    <property type="entry name" value="PPR_rpt"/>
</dbReference>
<evidence type="ECO:0000256" key="2">
    <source>
        <dbReference type="ARBA" id="ARBA00022737"/>
    </source>
</evidence>
<dbReference type="GO" id="GO:0010029">
    <property type="term" value="P:regulation of seed germination"/>
    <property type="evidence" value="ECO:0007669"/>
    <property type="project" value="EnsemblPlants"/>
</dbReference>
<dbReference type="OMA" id="NYFFRFF"/>
<feature type="repeat" description="PPR" evidence="3">
    <location>
        <begin position="358"/>
        <end position="392"/>
    </location>
</feature>
<dbReference type="EMBL" id="CM010722">
    <property type="protein sequence ID" value="RZC75222.1"/>
    <property type="molecule type" value="Genomic_DNA"/>
</dbReference>
<evidence type="ECO:0008006" key="7">
    <source>
        <dbReference type="Google" id="ProtNLM"/>
    </source>
</evidence>
<dbReference type="GO" id="GO:0009788">
    <property type="term" value="P:negative regulation of abscisic acid-activated signaling pathway"/>
    <property type="evidence" value="ECO:0007669"/>
    <property type="project" value="EnsemblPlants"/>
</dbReference>